<dbReference type="AlphaFoldDB" id="A0A9W8UIQ5"/>
<protein>
    <submittedName>
        <fullName evidence="2">Uncharacterized protein</fullName>
    </submittedName>
</protein>
<keyword evidence="3" id="KW-1185">Reference proteome</keyword>
<dbReference type="Proteomes" id="UP001144673">
    <property type="component" value="Chromosome 3"/>
</dbReference>
<organism evidence="2 3">
    <name type="scientific">Akanthomyces muscarius</name>
    <name type="common">Entomopathogenic fungus</name>
    <name type="synonym">Lecanicillium muscarium</name>
    <dbReference type="NCBI Taxonomy" id="2231603"/>
    <lineage>
        <taxon>Eukaryota</taxon>
        <taxon>Fungi</taxon>
        <taxon>Dikarya</taxon>
        <taxon>Ascomycota</taxon>
        <taxon>Pezizomycotina</taxon>
        <taxon>Sordariomycetes</taxon>
        <taxon>Hypocreomycetidae</taxon>
        <taxon>Hypocreales</taxon>
        <taxon>Cordycipitaceae</taxon>
        <taxon>Akanthomyces</taxon>
    </lineage>
</organism>
<comment type="caution">
    <text evidence="2">The sequence shown here is derived from an EMBL/GenBank/DDBJ whole genome shotgun (WGS) entry which is preliminary data.</text>
</comment>
<feature type="region of interest" description="Disordered" evidence="1">
    <location>
        <begin position="72"/>
        <end position="91"/>
    </location>
</feature>
<reference evidence="2" key="1">
    <citation type="journal article" date="2023" name="Access Microbiol">
        <title>De-novo genome assembly for Akanthomyces muscarius, a biocontrol agent of insect agricultural pests.</title>
        <authorList>
            <person name="Erdos Z."/>
            <person name="Studholme D.J."/>
            <person name="Raymond B."/>
            <person name="Sharma M."/>
        </authorList>
    </citation>
    <scope>NUCLEOTIDE SEQUENCE</scope>
    <source>
        <strain evidence="2">Ve6</strain>
    </source>
</reference>
<proteinExistence type="predicted"/>
<evidence type="ECO:0000256" key="1">
    <source>
        <dbReference type="SAM" id="MobiDB-lite"/>
    </source>
</evidence>
<gene>
    <name evidence="2" type="ORF">LMH87_001918</name>
</gene>
<evidence type="ECO:0000313" key="2">
    <source>
        <dbReference type="EMBL" id="KAJ4147397.1"/>
    </source>
</evidence>
<accession>A0A9W8UIQ5</accession>
<dbReference type="KEGG" id="amus:LMH87_001918"/>
<dbReference type="EMBL" id="JAJHUN010000010">
    <property type="protein sequence ID" value="KAJ4147397.1"/>
    <property type="molecule type" value="Genomic_DNA"/>
</dbReference>
<name>A0A9W8UIQ5_AKAMU</name>
<sequence length="91" mass="10144">MADEMADEMAAEYSRDGCLLGQCHMICSGCPKREQVKVIDAVYFFQALLRPASSPFYLLEIIWPEDAVVRTKTKPSSGNCSTTTKQDTFLS</sequence>
<dbReference type="RefSeq" id="XP_056050338.1">
    <property type="nucleotide sequence ID" value="XM_056193283.1"/>
</dbReference>
<feature type="compositionally biased region" description="Polar residues" evidence="1">
    <location>
        <begin position="74"/>
        <end position="91"/>
    </location>
</feature>
<evidence type="ECO:0000313" key="3">
    <source>
        <dbReference type="Proteomes" id="UP001144673"/>
    </source>
</evidence>
<dbReference type="GeneID" id="80889077"/>